<evidence type="ECO:0000313" key="3">
    <source>
        <dbReference type="Proteomes" id="UP000054266"/>
    </source>
</evidence>
<dbReference type="PANTHER" id="PTHR39596:SF3">
    <property type="entry name" value="HETEROKARYON INCOMPATIBILITY DOMAIN-CONTAINING PROTEIN"/>
    <property type="match status" value="1"/>
</dbReference>
<organism evidence="2 3">
    <name type="scientific">Phialophora macrospora</name>
    <dbReference type="NCBI Taxonomy" id="1851006"/>
    <lineage>
        <taxon>Eukaryota</taxon>
        <taxon>Fungi</taxon>
        <taxon>Dikarya</taxon>
        <taxon>Ascomycota</taxon>
        <taxon>Pezizomycotina</taxon>
        <taxon>Eurotiomycetes</taxon>
        <taxon>Chaetothyriomycetidae</taxon>
        <taxon>Chaetothyriales</taxon>
        <taxon>Herpotrichiellaceae</taxon>
        <taxon>Phialophora</taxon>
    </lineage>
</organism>
<accession>A0A0D2E1N4</accession>
<gene>
    <name evidence="2" type="ORF">PV04_04199</name>
</gene>
<dbReference type="HOGENOM" id="CLU_009388_1_1_1"/>
<protein>
    <recommendedName>
        <fullName evidence="4">Heterokaryon incompatibility domain-containing protein</fullName>
    </recommendedName>
</protein>
<dbReference type="AlphaFoldDB" id="A0A0D2E1N4"/>
<feature type="region of interest" description="Disordered" evidence="1">
    <location>
        <begin position="526"/>
        <end position="552"/>
    </location>
</feature>
<proteinExistence type="predicted"/>
<sequence>MDYLPRPGLAKYSIPDIPYLCGSPLTQRYCYDHQGWLGYPTRMGFDPDDLYYGDCPKNGCHSKDVAAALLQSWLYFGSLCEFFDQALDQRSFVRTNSQGNPVVKMEHLDELITLWIQDVRRSSIDRNRRRLIRLNDVSHTIFTYISPRGSQLINGTTSLPYEVVLSILVLVNYLDIAKCHVQDQLKDYKRIPTMMPDLMKSRLAADGWCPADVALLQGSMQLTASYYLSLIGPPYPHLQHHLCDQKACKAITIPSHLYRFRHAPDGCRCNNWLHMGSTELTQAINSGRTPLVTVVANPAGLQLKPLTATPGTRYVAVSHVWWQGLGNPNRNALLACQGDHIQKLVNRMYSQRHNVPFWLDTLSIPLVPGEQRSRAIKSMERVYANADKVLVIETSLLSVSSRISEFELGARLAMSAWLRRVWTFQEGVRAKDLYFQFADGVLSAEQILRKVDTCQSHRVFRPEQTLLWEFLRPFESMTRLGASNSHSDASADDYGDILNAMQFRVPEHRTDVDLVVDSILGRTSRQAAGLVRTESPNWSPVRPRPPHQPTNRGSLSAMLGTAAGLFVGYVATRLSGPVQRPEGLTPSQAGATAPVSTASATMQALSPTQRRLLGQRTVAANLLFQEGPKMTIPGWRWCPQNIPQGAAQGAFHVASSNRCTVTPHGFKGTFRTIHITPLPGRTLMHSFNLYDEVTGDIYCVAECGASDRDTGTFLAQTAFARGHPQSDWLDTVQAPALLLEVDVVRGQREQAVAALVDVNRQRGSQNATYQRRAAVTFTDASTTEMFKATAVKVGGWESLQQAMPESLRLGRSERQEWLVD</sequence>
<dbReference type="STRING" id="5601.A0A0D2E1N4"/>
<dbReference type="EMBL" id="KN846958">
    <property type="protein sequence ID" value="KIW68242.1"/>
    <property type="molecule type" value="Genomic_DNA"/>
</dbReference>
<evidence type="ECO:0000256" key="1">
    <source>
        <dbReference type="SAM" id="MobiDB-lite"/>
    </source>
</evidence>
<evidence type="ECO:0000313" key="2">
    <source>
        <dbReference type="EMBL" id="KIW68242.1"/>
    </source>
</evidence>
<keyword evidence="3" id="KW-1185">Reference proteome</keyword>
<dbReference type="Proteomes" id="UP000054266">
    <property type="component" value="Unassembled WGS sequence"/>
</dbReference>
<reference evidence="2 3" key="1">
    <citation type="submission" date="2015-01" db="EMBL/GenBank/DDBJ databases">
        <title>The Genome Sequence of Capronia semiimmersa CBS27337.</title>
        <authorList>
            <consortium name="The Broad Institute Genomics Platform"/>
            <person name="Cuomo C."/>
            <person name="de Hoog S."/>
            <person name="Gorbushina A."/>
            <person name="Stielow B."/>
            <person name="Teixiera M."/>
            <person name="Abouelleil A."/>
            <person name="Chapman S.B."/>
            <person name="Priest M."/>
            <person name="Young S.K."/>
            <person name="Wortman J."/>
            <person name="Nusbaum C."/>
            <person name="Birren B."/>
        </authorList>
    </citation>
    <scope>NUCLEOTIDE SEQUENCE [LARGE SCALE GENOMIC DNA]</scope>
    <source>
        <strain evidence="2 3">CBS 27337</strain>
    </source>
</reference>
<name>A0A0D2E1N4_9EURO</name>
<dbReference type="PANTHER" id="PTHR39596">
    <property type="match status" value="1"/>
</dbReference>
<evidence type="ECO:0008006" key="4">
    <source>
        <dbReference type="Google" id="ProtNLM"/>
    </source>
</evidence>